<feature type="compositionally biased region" description="Basic and acidic residues" evidence="1">
    <location>
        <begin position="886"/>
        <end position="913"/>
    </location>
</feature>
<organism evidence="2">
    <name type="scientific">Pseudo-nitzschia australis</name>
    <dbReference type="NCBI Taxonomy" id="44445"/>
    <lineage>
        <taxon>Eukaryota</taxon>
        <taxon>Sar</taxon>
        <taxon>Stramenopiles</taxon>
        <taxon>Ochrophyta</taxon>
        <taxon>Bacillariophyta</taxon>
        <taxon>Bacillariophyceae</taxon>
        <taxon>Bacillariophycidae</taxon>
        <taxon>Bacillariales</taxon>
        <taxon>Bacillariaceae</taxon>
        <taxon>Pseudo-nitzschia</taxon>
    </lineage>
</organism>
<feature type="region of interest" description="Disordered" evidence="1">
    <location>
        <begin position="349"/>
        <end position="371"/>
    </location>
</feature>
<feature type="compositionally biased region" description="Basic and acidic residues" evidence="1">
    <location>
        <begin position="83"/>
        <end position="99"/>
    </location>
</feature>
<gene>
    <name evidence="2" type="ORF">PAUS00366_LOCUS13840</name>
</gene>
<evidence type="ECO:0000256" key="1">
    <source>
        <dbReference type="SAM" id="MobiDB-lite"/>
    </source>
</evidence>
<feature type="compositionally biased region" description="Acidic residues" evidence="1">
    <location>
        <begin position="604"/>
        <end position="613"/>
    </location>
</feature>
<protein>
    <submittedName>
        <fullName evidence="2">Uncharacterized protein</fullName>
    </submittedName>
</protein>
<feature type="compositionally biased region" description="Basic residues" evidence="1">
    <location>
        <begin position="914"/>
        <end position="926"/>
    </location>
</feature>
<feature type="compositionally biased region" description="Polar residues" evidence="1">
    <location>
        <begin position="414"/>
        <end position="423"/>
    </location>
</feature>
<reference evidence="2" key="1">
    <citation type="submission" date="2021-01" db="EMBL/GenBank/DDBJ databases">
        <authorList>
            <person name="Corre E."/>
            <person name="Pelletier E."/>
            <person name="Niang G."/>
            <person name="Scheremetjew M."/>
            <person name="Finn R."/>
            <person name="Kale V."/>
            <person name="Holt S."/>
            <person name="Cochrane G."/>
            <person name="Meng A."/>
            <person name="Brown T."/>
            <person name="Cohen L."/>
        </authorList>
    </citation>
    <scope>NUCLEOTIDE SEQUENCE</scope>
    <source>
        <strain evidence="2">10249 10 AB</strain>
    </source>
</reference>
<name>A0A7S4AMN8_9STRA</name>
<feature type="compositionally biased region" description="Acidic residues" evidence="1">
    <location>
        <begin position="702"/>
        <end position="716"/>
    </location>
</feature>
<feature type="compositionally biased region" description="Basic and acidic residues" evidence="1">
    <location>
        <begin position="450"/>
        <end position="463"/>
    </location>
</feature>
<feature type="region of interest" description="Disordered" evidence="1">
    <location>
        <begin position="873"/>
        <end position="1089"/>
    </location>
</feature>
<feature type="compositionally biased region" description="Basic residues" evidence="1">
    <location>
        <begin position="935"/>
        <end position="950"/>
    </location>
</feature>
<feature type="compositionally biased region" description="Basic and acidic residues" evidence="1">
    <location>
        <begin position="1012"/>
        <end position="1022"/>
    </location>
</feature>
<feature type="compositionally biased region" description="Basic and acidic residues" evidence="1">
    <location>
        <begin position="144"/>
        <end position="162"/>
    </location>
</feature>
<feature type="compositionally biased region" description="Polar residues" evidence="1">
    <location>
        <begin position="349"/>
        <end position="369"/>
    </location>
</feature>
<sequence>MRRSRSKTNVRQNDTGRRHSMRNINRYDDSDNSSRDGHDFSSSSQLSYNRQNNSRRRFDVDVVTSGSDSDDYDSYPNPKRGRSKDLHRERSRSKPERSRSKARLPTYSDDDDDSYSEDSTYYESENRESDSSRSSYLESNSDSYSDHRNKFSSRIERRKRQDYQSSSNDSGSDSRSSRPIRKSRPAFRLSRSDPMQSTRRLAKSQQRLPKPTGRNSSVYTPSFNNVEQKQMAVPAGNDPRLLKSMSFRNAGSMGQNLLAGQQGPMSGLMINANFQNQDEGKAIPRLGLRRNMSGNNLLGNMNPVMATGPGNMVRSTSARSMMGISPKNLNNNDAFRNNSMRSLRPGLVRTSSQPRIHGNNDTRAAQQQAPRLMRGTSARHIGSNTALMNSSMPSQSQRQGLMKMASQKNVGTNNALLNHNSMHSRPPGSTRASQLQRSRDVSNGLLNNSKHCDPKRMKNEPEQSHIGMGKKRWLAVDSVSALSGLSGDDSVVSRRSRNRVLAQSLADQIYSRSRHGDIQSVVSSGDPPGLDIKHLKNYRKERFSDDCSYNTTGDDQEIFITPNDPPDMFEGDQSYSESTMYESESHEENYESFESDYDRRTVYSDDDSSDSSFDEDDKYYYKMLLSGDSLSSDSYSRESGGSLSDSSVTSGSSVTGQIKSINTDRSCSRFSSDLAFEYDQEIDPPKRTSSFTKTEWVRDYESESASDDDDDDDDDDSKNGVGATSQQEHIGWLARQISNRKLIIDEKSCSHSMDPKGTSIAGDHDSSSINSESDSDLEDIFFASTNPRHSVNLVPVVKNRREVMRADRDIFDENTSLQSESDYIVNSETSDDEVSSLAKIEILGLDDRTLTTDSMSQEIPFVVISKRAAANNGYKDSDSLLSSPKCEMEQKISRTKSETESEKGEIDSLENSKRQKSASKSSKKKEHPSSSVSTKKIRKKKQSKKRKKKKGADECKKNNAPREEISSKVKRPDNEPGTSRNTAKKKKSKTKKSKNEATKSKSSKKKNIAEGNIKKDSDKTKTDGILPSTSAKGKKPRKSTTKTAKLKDGTSKKPKKKTKVRSKTSSTNKQKPKPAKNSSSKYSDEKVDLEDESVINLIDKLKKYELD</sequence>
<feature type="compositionally biased region" description="Basic residues" evidence="1">
    <location>
        <begin position="1052"/>
        <end position="1062"/>
    </location>
</feature>
<feature type="compositionally biased region" description="Polar residues" evidence="1">
    <location>
        <begin position="193"/>
        <end position="228"/>
    </location>
</feature>
<proteinExistence type="predicted"/>
<feature type="region of interest" description="Disordered" evidence="1">
    <location>
        <begin position="414"/>
        <end position="469"/>
    </location>
</feature>
<feature type="compositionally biased region" description="Basic and acidic residues" evidence="1">
    <location>
        <begin position="951"/>
        <end position="974"/>
    </location>
</feature>
<feature type="region of interest" description="Disordered" evidence="1">
    <location>
        <begin position="1"/>
        <end position="238"/>
    </location>
</feature>
<accession>A0A7S4AMN8</accession>
<feature type="compositionally biased region" description="Low complexity" evidence="1">
    <location>
        <begin position="132"/>
        <end position="143"/>
    </location>
</feature>
<feature type="compositionally biased region" description="Basic residues" evidence="1">
    <location>
        <begin position="982"/>
        <end position="992"/>
    </location>
</feature>
<dbReference type="EMBL" id="HBIX01019537">
    <property type="protein sequence ID" value="CAE0721085.1"/>
    <property type="molecule type" value="Transcribed_RNA"/>
</dbReference>
<feature type="compositionally biased region" description="Low complexity" evidence="1">
    <location>
        <begin position="165"/>
        <end position="174"/>
    </location>
</feature>
<feature type="region of interest" description="Disordered" evidence="1">
    <location>
        <begin position="630"/>
        <end position="655"/>
    </location>
</feature>
<feature type="compositionally biased region" description="Basic and acidic residues" evidence="1">
    <location>
        <begin position="25"/>
        <end position="39"/>
    </location>
</feature>
<dbReference type="AlphaFoldDB" id="A0A7S4AMN8"/>
<feature type="compositionally biased region" description="Low complexity" evidence="1">
    <location>
        <begin position="630"/>
        <end position="653"/>
    </location>
</feature>
<feature type="region of interest" description="Disordered" evidence="1">
    <location>
        <begin position="698"/>
        <end position="730"/>
    </location>
</feature>
<evidence type="ECO:0000313" key="2">
    <source>
        <dbReference type="EMBL" id="CAE0721085.1"/>
    </source>
</evidence>
<feature type="region of interest" description="Disordered" evidence="1">
    <location>
        <begin position="749"/>
        <end position="773"/>
    </location>
</feature>
<feature type="region of interest" description="Disordered" evidence="1">
    <location>
        <begin position="551"/>
        <end position="613"/>
    </location>
</feature>